<proteinExistence type="predicted"/>
<evidence type="ECO:0008006" key="3">
    <source>
        <dbReference type="Google" id="ProtNLM"/>
    </source>
</evidence>
<dbReference type="Proteomes" id="UP000297447">
    <property type="component" value="Unassembled WGS sequence"/>
</dbReference>
<sequence>MIDLAREGLVEPIRNKGYFVVQLRDDDLTALRALIEVPTGGMVEILESHGLPASAAEVGEPRLIE</sequence>
<keyword evidence="2" id="KW-1185">Reference proteome</keyword>
<dbReference type="RefSeq" id="WP_134521078.1">
    <property type="nucleotide sequence ID" value="NZ_SOHE01000085.1"/>
</dbReference>
<gene>
    <name evidence="1" type="ORF">E3T55_18855</name>
</gene>
<reference evidence="1 2" key="1">
    <citation type="submission" date="2019-03" db="EMBL/GenBank/DDBJ databases">
        <title>Genomics of glacier-inhabiting Cryobacterium strains.</title>
        <authorList>
            <person name="Liu Q."/>
            <person name="Xin Y.-H."/>
        </authorList>
    </citation>
    <scope>NUCLEOTIDE SEQUENCE [LARGE SCALE GENOMIC DNA]</scope>
    <source>
        <strain evidence="1 2">Hh14</strain>
    </source>
</reference>
<dbReference type="EMBL" id="SOHE01000085">
    <property type="protein sequence ID" value="TFD45392.1"/>
    <property type="molecule type" value="Genomic_DNA"/>
</dbReference>
<dbReference type="AlphaFoldDB" id="A0A4R8ZTZ1"/>
<comment type="caution">
    <text evidence="1">The sequence shown here is derived from an EMBL/GenBank/DDBJ whole genome shotgun (WGS) entry which is preliminary data.</text>
</comment>
<organism evidence="1 2">
    <name type="scientific">Cryobacterium frigoriphilum</name>
    <dbReference type="NCBI Taxonomy" id="1259150"/>
    <lineage>
        <taxon>Bacteria</taxon>
        <taxon>Bacillati</taxon>
        <taxon>Actinomycetota</taxon>
        <taxon>Actinomycetes</taxon>
        <taxon>Micrococcales</taxon>
        <taxon>Microbacteriaceae</taxon>
        <taxon>Cryobacterium</taxon>
    </lineage>
</organism>
<name>A0A4R8ZTZ1_9MICO</name>
<evidence type="ECO:0000313" key="2">
    <source>
        <dbReference type="Proteomes" id="UP000297447"/>
    </source>
</evidence>
<protein>
    <recommendedName>
        <fullName evidence="3">GntR family transcriptional regulator</fullName>
    </recommendedName>
</protein>
<dbReference type="OrthoDB" id="3864082at2"/>
<accession>A0A4R8ZTZ1</accession>
<evidence type="ECO:0000313" key="1">
    <source>
        <dbReference type="EMBL" id="TFD45392.1"/>
    </source>
</evidence>